<dbReference type="Proteomes" id="UP000215383">
    <property type="component" value="Chromosome 1"/>
</dbReference>
<feature type="transmembrane region" description="Helical" evidence="6">
    <location>
        <begin position="137"/>
        <end position="154"/>
    </location>
</feature>
<dbReference type="RefSeq" id="WP_051177514.1">
    <property type="nucleotide sequence ID" value="NZ_JACJLZ010000011.1"/>
</dbReference>
<feature type="transmembrane region" description="Helical" evidence="6">
    <location>
        <begin position="6"/>
        <end position="33"/>
    </location>
</feature>
<evidence type="ECO:0000256" key="5">
    <source>
        <dbReference type="ARBA" id="ARBA00023136"/>
    </source>
</evidence>
<dbReference type="NCBIfam" id="TIGR03717">
    <property type="entry name" value="R_switched_YjbE"/>
    <property type="match status" value="1"/>
</dbReference>
<keyword evidence="4 6" id="KW-1133">Transmembrane helix</keyword>
<feature type="transmembrane region" description="Helical" evidence="6">
    <location>
        <begin position="201"/>
        <end position="218"/>
    </location>
</feature>
<reference evidence="7 8" key="1">
    <citation type="submission" date="2017-06" db="EMBL/GenBank/DDBJ databases">
        <authorList>
            <consortium name="Pathogen Informatics"/>
        </authorList>
    </citation>
    <scope>NUCLEOTIDE SEQUENCE [LARGE SCALE GENOMIC DNA]</scope>
    <source>
        <strain evidence="7 8">NCTC10570</strain>
    </source>
</reference>
<feature type="transmembrane region" description="Helical" evidence="6">
    <location>
        <begin position="45"/>
        <end position="66"/>
    </location>
</feature>
<sequence length="224" mass="23973">MEILSTQFLFALGSIILLDLVLAGDNAVVIAMASRKLPESLRRRAIYVGTAGAVVIRALMTLIATYLLTIPFLQAIGGLILLPIAFNLLKPNKHSLDEANKFEASSNFATAIKTIIIADAAMGIDNVLAIAGAAHGNMILVLTGLAISIPIVVWGSQIISNLMDRLPILITIGSAILAYTSATMILHDKIVGSFLLNLTNYMNYILPVIFIASIVIYSRKVAVK</sequence>
<dbReference type="OrthoDB" id="5295733at2"/>
<evidence type="ECO:0000256" key="2">
    <source>
        <dbReference type="ARBA" id="ARBA00007511"/>
    </source>
</evidence>
<dbReference type="EMBL" id="LT906446">
    <property type="protein sequence ID" value="SNV03908.1"/>
    <property type="molecule type" value="Genomic_DNA"/>
</dbReference>
<name>A0A239U3B1_9FIRM</name>
<dbReference type="PANTHER" id="PTHR30238">
    <property type="entry name" value="MEMBRANE BOUND PREDICTED REDOX MODULATOR"/>
    <property type="match status" value="1"/>
</dbReference>
<dbReference type="GeneID" id="78507878"/>
<dbReference type="AlphaFoldDB" id="A0A239U3B1"/>
<organism evidence="7 8">
    <name type="scientific">Megamonas hypermegale</name>
    <dbReference type="NCBI Taxonomy" id="158847"/>
    <lineage>
        <taxon>Bacteria</taxon>
        <taxon>Bacillati</taxon>
        <taxon>Bacillota</taxon>
        <taxon>Negativicutes</taxon>
        <taxon>Selenomonadales</taxon>
        <taxon>Selenomonadaceae</taxon>
        <taxon>Megamonas</taxon>
    </lineage>
</organism>
<evidence type="ECO:0000256" key="6">
    <source>
        <dbReference type="SAM" id="Phobius"/>
    </source>
</evidence>
<protein>
    <submittedName>
        <fullName evidence="7">Integral membrane protein, YjbE family</fullName>
    </submittedName>
</protein>
<keyword evidence="8" id="KW-1185">Reference proteome</keyword>
<dbReference type="InterPro" id="IPR005496">
    <property type="entry name" value="Integral_membrane_TerC"/>
</dbReference>
<feature type="transmembrane region" description="Helical" evidence="6">
    <location>
        <begin position="166"/>
        <end position="186"/>
    </location>
</feature>
<dbReference type="PANTHER" id="PTHR30238:SF4">
    <property type="entry name" value="SLL1022 PROTEIN"/>
    <property type="match status" value="1"/>
</dbReference>
<dbReference type="GO" id="GO:0016020">
    <property type="term" value="C:membrane"/>
    <property type="evidence" value="ECO:0007669"/>
    <property type="project" value="UniProtKB-SubCell"/>
</dbReference>
<keyword evidence="5 6" id="KW-0472">Membrane</keyword>
<accession>A0A239U3B1</accession>
<dbReference type="eggNOG" id="COG0861">
    <property type="taxonomic scope" value="Bacteria"/>
</dbReference>
<evidence type="ECO:0000256" key="3">
    <source>
        <dbReference type="ARBA" id="ARBA00022692"/>
    </source>
</evidence>
<evidence type="ECO:0000313" key="8">
    <source>
        <dbReference type="Proteomes" id="UP000215383"/>
    </source>
</evidence>
<proteinExistence type="inferred from homology"/>
<evidence type="ECO:0000313" key="7">
    <source>
        <dbReference type="EMBL" id="SNV03908.1"/>
    </source>
</evidence>
<feature type="transmembrane region" description="Helical" evidence="6">
    <location>
        <begin position="110"/>
        <end position="131"/>
    </location>
</feature>
<evidence type="ECO:0000256" key="4">
    <source>
        <dbReference type="ARBA" id="ARBA00022989"/>
    </source>
</evidence>
<keyword evidence="3 6" id="KW-0812">Transmembrane</keyword>
<comment type="subcellular location">
    <subcellularLocation>
        <location evidence="1">Membrane</location>
        <topology evidence="1">Multi-pass membrane protein</topology>
    </subcellularLocation>
</comment>
<gene>
    <name evidence="7" type="primary">ygdQ_2</name>
    <name evidence="7" type="ORF">SAMEA4364220_01892</name>
</gene>
<feature type="transmembrane region" description="Helical" evidence="6">
    <location>
        <begin position="72"/>
        <end position="89"/>
    </location>
</feature>
<comment type="similarity">
    <text evidence="2">Belongs to the TerC family.</text>
</comment>
<dbReference type="Pfam" id="PF03741">
    <property type="entry name" value="TerC"/>
    <property type="match status" value="1"/>
</dbReference>
<evidence type="ECO:0000256" key="1">
    <source>
        <dbReference type="ARBA" id="ARBA00004141"/>
    </source>
</evidence>
<dbReference type="InterPro" id="IPR022301">
    <property type="entry name" value="Integral_membrane_YjbE"/>
</dbReference>